<feature type="binding site" evidence="5">
    <location>
        <position position="58"/>
    </location>
    <ligand>
        <name>AMP</name>
        <dbReference type="ChEBI" id="CHEBI:456215"/>
    </ligand>
</feature>
<dbReference type="EC" id="6.5.1.3" evidence="5"/>
<keyword evidence="5" id="KW-0460">Magnesium</keyword>
<dbReference type="Gene3D" id="3.30.1490.70">
    <property type="match status" value="1"/>
</dbReference>
<dbReference type="HAMAP" id="MF_04150">
    <property type="entry name" value="RNALIG2_T4"/>
    <property type="match status" value="1"/>
</dbReference>
<comment type="similarity">
    <text evidence="5">Belongs to the RNA ligase 2 family.</text>
</comment>
<dbReference type="Gene3D" id="1.10.10.1810">
    <property type="entry name" value="RNA ligase"/>
    <property type="match status" value="1"/>
</dbReference>
<dbReference type="GO" id="GO:0005524">
    <property type="term" value="F:ATP binding"/>
    <property type="evidence" value="ECO:0007669"/>
    <property type="project" value="UniProtKB-UniRule"/>
</dbReference>
<evidence type="ECO:0000313" key="8">
    <source>
        <dbReference type="EMBL" id="AKA62027.1"/>
    </source>
</evidence>
<evidence type="ECO:0000259" key="7">
    <source>
        <dbReference type="Pfam" id="PF18043"/>
    </source>
</evidence>
<dbReference type="Gene3D" id="3.30.470.30">
    <property type="entry name" value="DNA ligase/mRNA capping enzyme"/>
    <property type="match status" value="1"/>
</dbReference>
<comment type="cofactor">
    <cofactor evidence="5">
        <name>Mg(2+)</name>
        <dbReference type="ChEBI" id="CHEBI:18420"/>
    </cofactor>
    <cofactor evidence="5">
        <name>Mn(2+)</name>
        <dbReference type="ChEBI" id="CHEBI:29035"/>
    </cofactor>
    <text evidence="5">Binds 2 magnesium ions that may perform the catalytic activity via a two-metal mechanism.</text>
</comment>
<dbReference type="InterPro" id="IPR041948">
    <property type="entry name" value="Rnl1/2_C_sf"/>
</dbReference>
<protein>
    <recommendedName>
        <fullName evidence="5">RNA ligase 2</fullName>
        <ecNumber evidence="5">6.5.1.3</ecNumber>
    </recommendedName>
    <alternativeName>
        <fullName evidence="5">Rnl2</fullName>
    </alternativeName>
</protein>
<keyword evidence="1 5" id="KW-0436">Ligase</keyword>
<dbReference type="Pfam" id="PF09414">
    <property type="entry name" value="RNA_ligase"/>
    <property type="match status" value="1"/>
</dbReference>
<dbReference type="Proteomes" id="UP000202749">
    <property type="component" value="Segment"/>
</dbReference>
<evidence type="ECO:0000256" key="2">
    <source>
        <dbReference type="ARBA" id="ARBA00022741"/>
    </source>
</evidence>
<evidence type="ECO:0000256" key="3">
    <source>
        <dbReference type="ARBA" id="ARBA00022840"/>
    </source>
</evidence>
<dbReference type="Pfam" id="PF18043">
    <property type="entry name" value="T4_Rnl2_C"/>
    <property type="match status" value="1"/>
</dbReference>
<sequence>MKFIKYGSIENIDNKKLVEKAFFEGFTSPGIFWIAQEKVHGTNFSFICDGKDVVCAKRTSVIGETESFFGYELILKRYKTNILEMYSFLKESMPDLEELTIFGEYAGPGIQREVDYKEKDFWVFDILINGNLVDAAFIRFLSSKHGFKICPVITVGNFDNLSNLERAFDSLIPEFNRIAKEHGIPEANSTIFGPQPKGKDNIAEGYVLKPVLPVEFNNKSRVIFKCKNELFKETGKVRKVKPVVELSNDDQELVNTATAYITKQRLSNVLSHIGEVKTKDFGKVQGLMMQDILKDMLKDGNDILEYDDPSLIKKSIQKEVQEFIRKDWVNIIC</sequence>
<keyword evidence="3 5" id="KW-0067">ATP-binding</keyword>
<keyword evidence="2 5" id="KW-0547">Nucleotide-binding</keyword>
<dbReference type="SUPFAM" id="SSF56091">
    <property type="entry name" value="DNA ligase/mRNA capping enzyme, catalytic domain"/>
    <property type="match status" value="1"/>
</dbReference>
<dbReference type="RefSeq" id="YP_009195583.1">
    <property type="nucleotide sequence ID" value="NC_028762.1"/>
</dbReference>
<feature type="active site" description="N6-AMP-lysine intermediate" evidence="5">
    <location>
        <position position="38"/>
    </location>
</feature>
<feature type="binding site" evidence="5">
    <location>
        <position position="225"/>
    </location>
    <ligand>
        <name>AMP</name>
        <dbReference type="ChEBI" id="CHEBI:456215"/>
    </ligand>
</feature>
<feature type="domain" description="RNA ligase 2 C-terminal" evidence="7">
    <location>
        <begin position="245"/>
        <end position="322"/>
    </location>
</feature>
<dbReference type="InterPro" id="IPR044263">
    <property type="entry name" value="Rnl2_vir"/>
</dbReference>
<name>A0A0G2SSQ5_9CAUD</name>
<keyword evidence="9" id="KW-1185">Reference proteome</keyword>
<keyword evidence="5" id="KW-0479">Metal-binding</keyword>
<organism evidence="8 9">
    <name type="scientific">Proteus phage vB_PmiM_Pm5461</name>
    <dbReference type="NCBI Taxonomy" id="1636250"/>
    <lineage>
        <taxon>Viruses</taxon>
        <taxon>Duplodnaviria</taxon>
        <taxon>Heunggongvirae</taxon>
        <taxon>Uroviricota</taxon>
        <taxon>Caudoviricetes</taxon>
        <taxon>Pantevenvirales</taxon>
        <taxon>Straboviridae</taxon>
        <taxon>Bragavirus</taxon>
        <taxon>Bragavirus pm5461</taxon>
    </lineage>
</organism>
<evidence type="ECO:0000256" key="5">
    <source>
        <dbReference type="HAMAP-Rule" id="MF_04150"/>
    </source>
</evidence>
<feature type="binding site" evidence="5">
    <location>
        <position position="37"/>
    </location>
    <ligand>
        <name>AMP</name>
        <dbReference type="ChEBI" id="CHEBI:456215"/>
    </ligand>
</feature>
<comment type="caution">
    <text evidence="5">Lacks conserved residue(s) required for the propagation of feature annotation.</text>
</comment>
<dbReference type="GO" id="GO:0042245">
    <property type="term" value="P:RNA repair"/>
    <property type="evidence" value="ECO:0007669"/>
    <property type="project" value="UniProtKB-UniRule"/>
</dbReference>
<evidence type="ECO:0000259" key="6">
    <source>
        <dbReference type="Pfam" id="PF09414"/>
    </source>
</evidence>
<dbReference type="InterPro" id="IPR012647">
    <property type="entry name" value="RNA_lig_RNL2"/>
</dbReference>
<dbReference type="InterPro" id="IPR021122">
    <property type="entry name" value="RNA_ligase_dom_REL/Rnl2"/>
</dbReference>
<dbReference type="OrthoDB" id="15759at10239"/>
<evidence type="ECO:0000256" key="4">
    <source>
        <dbReference type="ARBA" id="ARBA00034038"/>
    </source>
</evidence>
<dbReference type="InterPro" id="IPR040609">
    <property type="entry name" value="Rnl2_C"/>
</dbReference>
<keyword evidence="5" id="KW-0692">RNA repair</keyword>
<dbReference type="EMBL" id="KP890823">
    <property type="protein sequence ID" value="AKA62027.1"/>
    <property type="molecule type" value="Genomic_DNA"/>
</dbReference>
<feature type="binding site" evidence="5">
    <location>
        <position position="204"/>
    </location>
    <ligand>
        <name>Mg(2+)</name>
        <dbReference type="ChEBI" id="CHEBI:18420"/>
        <label>1</label>
    </ligand>
</feature>
<feature type="binding site" evidence="5">
    <location>
        <position position="104"/>
    </location>
    <ligand>
        <name>AMP</name>
        <dbReference type="ChEBI" id="CHEBI:456215"/>
    </ligand>
</feature>
<dbReference type="NCBIfam" id="TIGR02307">
    <property type="entry name" value="RNA_lig_RNL2"/>
    <property type="match status" value="1"/>
</dbReference>
<dbReference type="GO" id="GO:0046872">
    <property type="term" value="F:metal ion binding"/>
    <property type="evidence" value="ECO:0007669"/>
    <property type="project" value="UniProtKB-UniRule"/>
</dbReference>
<comment type="domain">
    <text evidence="5">The adenylyltransferase domain in the N-terminus performs step 1 and step 3 reactions. The C-terminus domain is required for step 2 of the ligation pathway.</text>
</comment>
<accession>A0A0G2SSQ5</accession>
<evidence type="ECO:0000256" key="1">
    <source>
        <dbReference type="ARBA" id="ARBA00022598"/>
    </source>
</evidence>
<evidence type="ECO:0000313" key="9">
    <source>
        <dbReference type="Proteomes" id="UP000202749"/>
    </source>
</evidence>
<feature type="binding site" evidence="5">
    <location>
        <position position="43"/>
    </location>
    <ligand>
        <name>AMP</name>
        <dbReference type="ChEBI" id="CHEBI:456215"/>
    </ligand>
</feature>
<dbReference type="GeneID" id="26622709"/>
<comment type="catalytic activity">
    <reaction evidence="4 5">
        <text>ATP + (ribonucleotide)n-3'-hydroxyl + 5'-phospho-(ribonucleotide)m = (ribonucleotide)n+m + AMP + diphosphate.</text>
        <dbReference type="EC" id="6.5.1.3"/>
    </reaction>
</comment>
<dbReference type="KEGG" id="vg:26622709"/>
<comment type="function">
    <text evidence="5">Repairs 3'-OH/5'-PO4 nicks in duplex RNA or RNA:DNA hybrid in which the broken 3'-OH strand is RNA. The nick ligation reaction entails three nucleotidyl transfer steps. In the first step, the RNA ligase reacts with ATP in the absence of nucleic acid to form a covalent ligase-AMP intermediate and release pyrophosphate. In step 2, the ligase-AMP binds to the nicked duplex nucleic acid and transfers the adenylate to the 5'-PO4 terminus to form an adenylylated nicked intermediate. In step 3, the RNA ligase directs the attack of the nick 3'-OH on the 5'-phosphoanhydride linkage, resulting in a repaired 3' - 5' phosphodiester and release of AMP.</text>
</comment>
<reference evidence="8 9" key="1">
    <citation type="submission" date="2015-03" db="EMBL/GenBank/DDBJ databases">
        <authorList>
            <person name="Melo L.D.R."/>
            <person name="Veiga P."/>
            <person name="Cerca N."/>
            <person name="Kropinski A.M."/>
            <person name="Azeredo J."/>
            <person name="Almeida C."/>
            <person name="Sillankorva S."/>
        </authorList>
    </citation>
    <scope>NUCLEOTIDE SEQUENCE [LARGE SCALE GENOMIC DNA]</scope>
</reference>
<dbReference type="GO" id="GO:0003972">
    <property type="term" value="F:RNA ligase (ATP) activity"/>
    <property type="evidence" value="ECO:0007669"/>
    <property type="project" value="UniProtKB-UniRule"/>
</dbReference>
<proteinExistence type="inferred from homology"/>
<gene>
    <name evidence="8" type="ORF">Pm5461_161</name>
</gene>
<feature type="domain" description="RNA ligase" evidence="6">
    <location>
        <begin position="33"/>
        <end position="227"/>
    </location>
</feature>
<feature type="binding site" evidence="5">
    <location>
        <position position="227"/>
    </location>
    <ligand>
        <name>AMP</name>
        <dbReference type="ChEBI" id="CHEBI:456215"/>
    </ligand>
</feature>